<dbReference type="EMBL" id="LAQJ01000264">
    <property type="protein sequence ID" value="KKO18515.1"/>
    <property type="molecule type" value="Genomic_DNA"/>
</dbReference>
<accession>A0A0M2US98</accession>
<name>A0A0M2US98_9BACT</name>
<gene>
    <name evidence="1" type="ORF">BROFUL_02785</name>
</gene>
<protein>
    <submittedName>
        <fullName evidence="1">Uncharacterized protein</fullName>
    </submittedName>
</protein>
<reference evidence="1 2" key="1">
    <citation type="journal article" date="2013" name="BMC Microbiol.">
        <title>Identification of the type II cytochrome c maturation pathway in anammox bacteria by comparative genomics.</title>
        <authorList>
            <person name="Ferousi C."/>
            <person name="Speth D.R."/>
            <person name="Reimann J."/>
            <person name="Op den Camp H.J."/>
            <person name="Allen J.W."/>
            <person name="Keltjens J.T."/>
            <person name="Jetten M.S."/>
        </authorList>
    </citation>
    <scope>NUCLEOTIDE SEQUENCE [LARGE SCALE GENOMIC DNA]</scope>
    <source>
        <strain evidence="1">RU1</strain>
    </source>
</reference>
<proteinExistence type="predicted"/>
<organism evidence="1 2">
    <name type="scientific">Candidatus Brocadia fulgida</name>
    <dbReference type="NCBI Taxonomy" id="380242"/>
    <lineage>
        <taxon>Bacteria</taxon>
        <taxon>Pseudomonadati</taxon>
        <taxon>Planctomycetota</taxon>
        <taxon>Candidatus Brocadiia</taxon>
        <taxon>Candidatus Brocadiales</taxon>
        <taxon>Candidatus Brocadiaceae</taxon>
        <taxon>Candidatus Brocadia</taxon>
    </lineage>
</organism>
<dbReference type="AlphaFoldDB" id="A0A0M2US98"/>
<dbReference type="Proteomes" id="UP000034954">
    <property type="component" value="Unassembled WGS sequence"/>
</dbReference>
<comment type="caution">
    <text evidence="1">The sequence shown here is derived from an EMBL/GenBank/DDBJ whole genome shotgun (WGS) entry which is preliminary data.</text>
</comment>
<evidence type="ECO:0000313" key="1">
    <source>
        <dbReference type="EMBL" id="KKO18515.1"/>
    </source>
</evidence>
<keyword evidence="2" id="KW-1185">Reference proteome</keyword>
<sequence>MPLVISRGNLKDSGALGERVLKKRRLPANLMHYDVPFSGMR</sequence>
<evidence type="ECO:0000313" key="2">
    <source>
        <dbReference type="Proteomes" id="UP000034954"/>
    </source>
</evidence>